<dbReference type="Pfam" id="PF01494">
    <property type="entry name" value="FAD_binding_3"/>
    <property type="match status" value="1"/>
</dbReference>
<evidence type="ECO:0000256" key="1">
    <source>
        <dbReference type="ARBA" id="ARBA00022630"/>
    </source>
</evidence>
<dbReference type="EMBL" id="CCKQ01015876">
    <property type="protein sequence ID" value="CDW87725.1"/>
    <property type="molecule type" value="Genomic_DNA"/>
</dbReference>
<dbReference type="OrthoDB" id="1716816at2759"/>
<dbReference type="PANTHER" id="PTHR43004">
    <property type="entry name" value="TRK SYSTEM POTASSIUM UPTAKE PROTEIN"/>
    <property type="match status" value="1"/>
</dbReference>
<protein>
    <submittedName>
        <fullName evidence="4">Polyketide hydroxylase-like</fullName>
    </submittedName>
</protein>
<dbReference type="InterPro" id="IPR002938">
    <property type="entry name" value="FAD-bd"/>
</dbReference>
<dbReference type="SUPFAM" id="SSF51905">
    <property type="entry name" value="FAD/NAD(P)-binding domain"/>
    <property type="match status" value="1"/>
</dbReference>
<keyword evidence="2" id="KW-0274">FAD</keyword>
<accession>A0A078AZ44</accession>
<evidence type="ECO:0000313" key="5">
    <source>
        <dbReference type="Proteomes" id="UP000039865"/>
    </source>
</evidence>
<keyword evidence="1" id="KW-0285">Flavoprotein</keyword>
<organism evidence="4 5">
    <name type="scientific">Stylonychia lemnae</name>
    <name type="common">Ciliate</name>
    <dbReference type="NCBI Taxonomy" id="5949"/>
    <lineage>
        <taxon>Eukaryota</taxon>
        <taxon>Sar</taxon>
        <taxon>Alveolata</taxon>
        <taxon>Ciliophora</taxon>
        <taxon>Intramacronucleata</taxon>
        <taxon>Spirotrichea</taxon>
        <taxon>Stichotrichia</taxon>
        <taxon>Sporadotrichida</taxon>
        <taxon>Oxytrichidae</taxon>
        <taxon>Stylonychinae</taxon>
        <taxon>Stylonychia</taxon>
    </lineage>
</organism>
<dbReference type="Gene3D" id="3.30.9.10">
    <property type="entry name" value="D-Amino Acid Oxidase, subunit A, domain 2"/>
    <property type="match status" value="1"/>
</dbReference>
<dbReference type="OMA" id="YTRDVCL"/>
<dbReference type="GO" id="GO:0006744">
    <property type="term" value="P:ubiquinone biosynthetic process"/>
    <property type="evidence" value="ECO:0007669"/>
    <property type="project" value="TreeGrafter"/>
</dbReference>
<name>A0A078AZ44_STYLE</name>
<feature type="domain" description="FAD-binding" evidence="3">
    <location>
        <begin position="15"/>
        <end position="410"/>
    </location>
</feature>
<dbReference type="AlphaFoldDB" id="A0A078AZ44"/>
<evidence type="ECO:0000256" key="2">
    <source>
        <dbReference type="ARBA" id="ARBA00022827"/>
    </source>
</evidence>
<dbReference type="PANTHER" id="PTHR43004:SF6">
    <property type="entry name" value="FAD_NAD(P)-BINDING OXIDOREDUCTASE FAMILY PROTEIN"/>
    <property type="match status" value="1"/>
</dbReference>
<evidence type="ECO:0000259" key="3">
    <source>
        <dbReference type="Pfam" id="PF01494"/>
    </source>
</evidence>
<dbReference type="InterPro" id="IPR036188">
    <property type="entry name" value="FAD/NAD-bd_sf"/>
</dbReference>
<dbReference type="GO" id="GO:0071949">
    <property type="term" value="F:FAD binding"/>
    <property type="evidence" value="ECO:0007669"/>
    <property type="project" value="InterPro"/>
</dbReference>
<reference evidence="4 5" key="1">
    <citation type="submission" date="2014-06" db="EMBL/GenBank/DDBJ databases">
        <authorList>
            <person name="Swart Estienne"/>
        </authorList>
    </citation>
    <scope>NUCLEOTIDE SEQUENCE [LARGE SCALE GENOMIC DNA]</scope>
    <source>
        <strain evidence="4 5">130c</strain>
    </source>
</reference>
<keyword evidence="5" id="KW-1185">Reference proteome</keyword>
<dbReference type="Gene3D" id="3.50.50.60">
    <property type="entry name" value="FAD/NAD(P)-binding domain"/>
    <property type="match status" value="1"/>
</dbReference>
<dbReference type="Proteomes" id="UP000039865">
    <property type="component" value="Unassembled WGS sequence"/>
</dbReference>
<dbReference type="GO" id="GO:0016709">
    <property type="term" value="F:oxidoreductase activity, acting on paired donors, with incorporation or reduction of molecular oxygen, NAD(P)H as one donor, and incorporation of one atom of oxygen"/>
    <property type="evidence" value="ECO:0007669"/>
    <property type="project" value="UniProtKB-ARBA"/>
</dbReference>
<sequence>MRRYFSSNLRQTPLKTNVCIVGSGPVGMVLSSMLNKFKIPNIILDKHQGVQDHPKAHYIGFRTCEILKDLGIEKPLEKKLEQIQQWNNFNYATHVIGGKLYGRVNHFDFQNTRRNDIDYKKVLEGFKEKFTYAYPNHFSQNKLNTILLELLDKQKQDILFQHDYLNHQIIKDGQEGCVKIKIEDRQSKGLVDIECDFLVGADGVKSKVRQNLGIEMFGANNIQNFVNLHFRSKEIGELMKKQDRTSMLYFLYNQDLVSVLVCHDIDEGEFVLQVPYFPPIESIDDYKDQYKCLEIIRKSMFSDELRSRSDIQSIKIDLRNINAWKMEGVVADSYINLEKDKTQLPRVYLVGDAAHAFPPSGGFGMNTGIGDSFNLAHKFAYFYQNKNILDNNQQRELLKSYDTERKYIGEVTRDLAMINYEKSIIIAGKLDLDKKQAEYFNSVVKNYIPDFLPIDKKKLFKFGMDLGLMKAQMTMKLTNSEEVVSKYLASDKKHSIKLMFPNLDFAYAYPADDYEAFAHAHFMKDHFDNDEQAHFLGLGTLVPHIRIQDQKDCFSLRQLMTQLNFSHEKSLNFILILQNRKSFNELNDKLSKNVKDLKPNNTLILRNQNLVSLFNEFESVKLDLNAVDFSKVRNMYKDDDILVYRGDCHLVFKC</sequence>
<dbReference type="InterPro" id="IPR050641">
    <property type="entry name" value="RIFMO-like"/>
</dbReference>
<proteinExistence type="predicted"/>
<dbReference type="PRINTS" id="PR00420">
    <property type="entry name" value="RNGMNOXGNASE"/>
</dbReference>
<dbReference type="InParanoid" id="A0A078AZ44"/>
<gene>
    <name evidence="4" type="primary">Contig9002.g9624</name>
    <name evidence="4" type="ORF">STYLEM_16837</name>
</gene>
<evidence type="ECO:0000313" key="4">
    <source>
        <dbReference type="EMBL" id="CDW87725.1"/>
    </source>
</evidence>
<dbReference type="GO" id="GO:0005739">
    <property type="term" value="C:mitochondrion"/>
    <property type="evidence" value="ECO:0007669"/>
    <property type="project" value="TreeGrafter"/>
</dbReference>